<evidence type="ECO:0000313" key="3">
    <source>
        <dbReference type="EMBL" id="MBB3041630.1"/>
    </source>
</evidence>
<evidence type="ECO:0000256" key="1">
    <source>
        <dbReference type="SAM" id="SignalP"/>
    </source>
</evidence>
<dbReference type="PROSITE" id="PS51318">
    <property type="entry name" value="TAT"/>
    <property type="match status" value="1"/>
</dbReference>
<gene>
    <name evidence="3" type="ORF">FHU40_001431</name>
</gene>
<dbReference type="Gene3D" id="2.160.20.10">
    <property type="entry name" value="Single-stranded right-handed beta-helix, Pectin lyase-like"/>
    <property type="match status" value="1"/>
</dbReference>
<evidence type="ECO:0000259" key="2">
    <source>
        <dbReference type="PROSITE" id="PS51178"/>
    </source>
</evidence>
<sequence>MTTSRRRLRRLAPVLPLVLGLAAVPVIAAPAQAQAQRTWVSGVGDDGNPCSRTSPCKTFAGAISKTAAGGAINVLDPGGFGAVTITKSITIDGSGSFGSISNLGTTAVIINAPGDADVILRGLDIIGGLSGSVAGTCGGIAGVSVIAARSVRLDDVRISGQANAIRTPLTSSSPDTFVDIALSDVALTQNCQHGVLLEPAPGHPTRVSITDSVVTQSNVALRAAAGAEAWATRTHLNLNNTGVELAGGIVHAGCGTESFGNATNGAFSDDVCPANAPVVVSTPAPATPATPTATTYCRVPSVTGRTVAQATTRLKAAGCATGAVSRKKVAKKAKRGKVLGQGVTAGTEVRLGSKVRLVVGR</sequence>
<dbReference type="Gene3D" id="3.30.10.20">
    <property type="match status" value="1"/>
</dbReference>
<dbReference type="SMART" id="SM00740">
    <property type="entry name" value="PASTA"/>
    <property type="match status" value="1"/>
</dbReference>
<dbReference type="SUPFAM" id="SSF51126">
    <property type="entry name" value="Pectin lyase-like"/>
    <property type="match status" value="1"/>
</dbReference>
<dbReference type="Proteomes" id="UP000589626">
    <property type="component" value="Unassembled WGS sequence"/>
</dbReference>
<proteinExistence type="predicted"/>
<dbReference type="InterPro" id="IPR011050">
    <property type="entry name" value="Pectin_lyase_fold/virulence"/>
</dbReference>
<dbReference type="InterPro" id="IPR005543">
    <property type="entry name" value="PASTA_dom"/>
</dbReference>
<dbReference type="RefSeq" id="WP_183591511.1">
    <property type="nucleotide sequence ID" value="NZ_JACHWR010000001.1"/>
</dbReference>
<feature type="domain" description="PASTA" evidence="2">
    <location>
        <begin position="293"/>
        <end position="361"/>
    </location>
</feature>
<feature type="chain" id="PRO_5030556946" description="PASTA domain-containing protein" evidence="1">
    <location>
        <begin position="29"/>
        <end position="361"/>
    </location>
</feature>
<keyword evidence="4" id="KW-1185">Reference proteome</keyword>
<protein>
    <recommendedName>
        <fullName evidence="2">PASTA domain-containing protein</fullName>
    </recommendedName>
</protein>
<comment type="caution">
    <text evidence="3">The sequence shown here is derived from an EMBL/GenBank/DDBJ whole genome shotgun (WGS) entry which is preliminary data.</text>
</comment>
<evidence type="ECO:0000313" key="4">
    <source>
        <dbReference type="Proteomes" id="UP000589626"/>
    </source>
</evidence>
<feature type="signal peptide" evidence="1">
    <location>
        <begin position="1"/>
        <end position="28"/>
    </location>
</feature>
<keyword evidence="1" id="KW-0732">Signal</keyword>
<accession>A0A7W4Z1K0</accession>
<dbReference type="Pfam" id="PF03793">
    <property type="entry name" value="PASTA"/>
    <property type="match status" value="1"/>
</dbReference>
<organism evidence="3 4">
    <name type="scientific">Nocardioides soli</name>
    <dbReference type="NCBI Taxonomy" id="1036020"/>
    <lineage>
        <taxon>Bacteria</taxon>
        <taxon>Bacillati</taxon>
        <taxon>Actinomycetota</taxon>
        <taxon>Actinomycetes</taxon>
        <taxon>Propionibacteriales</taxon>
        <taxon>Nocardioidaceae</taxon>
        <taxon>Nocardioides</taxon>
    </lineage>
</organism>
<name>A0A7W4Z1K0_9ACTN</name>
<dbReference type="InterPro" id="IPR012334">
    <property type="entry name" value="Pectin_lyas_fold"/>
</dbReference>
<dbReference type="EMBL" id="JACHWR010000001">
    <property type="protein sequence ID" value="MBB3041630.1"/>
    <property type="molecule type" value="Genomic_DNA"/>
</dbReference>
<dbReference type="AlphaFoldDB" id="A0A7W4Z1K0"/>
<dbReference type="PROSITE" id="PS51178">
    <property type="entry name" value="PASTA"/>
    <property type="match status" value="1"/>
</dbReference>
<reference evidence="3 4" key="1">
    <citation type="submission" date="2020-08" db="EMBL/GenBank/DDBJ databases">
        <title>Sequencing the genomes of 1000 actinobacteria strains.</title>
        <authorList>
            <person name="Klenk H.-P."/>
        </authorList>
    </citation>
    <scope>NUCLEOTIDE SEQUENCE [LARGE SCALE GENOMIC DNA]</scope>
    <source>
        <strain evidence="3 4">DSM 105498</strain>
    </source>
</reference>
<dbReference type="InterPro" id="IPR006311">
    <property type="entry name" value="TAT_signal"/>
</dbReference>
<dbReference type="CDD" id="cd06577">
    <property type="entry name" value="PASTA_pknB"/>
    <property type="match status" value="1"/>
</dbReference>